<dbReference type="EMBL" id="CP170721">
    <property type="protein sequence ID" value="XIA17090.1"/>
    <property type="molecule type" value="Genomic_DNA"/>
</dbReference>
<dbReference type="Pfam" id="PF15594">
    <property type="entry name" value="Imm50"/>
    <property type="match status" value="1"/>
</dbReference>
<dbReference type="InterPro" id="IPR028957">
    <property type="entry name" value="Imm50"/>
</dbReference>
<reference evidence="1" key="1">
    <citation type="submission" date="2024-10" db="EMBL/GenBank/DDBJ databases">
        <authorList>
            <person name="Lesea H.P."/>
            <person name="Kuehl J.V."/>
            <person name="Chandonia J.-M."/>
        </authorList>
    </citation>
    <scope>NUCLEOTIDE SEQUENCE</scope>
    <source>
        <strain evidence="1">FW102-FHT14D07</strain>
    </source>
</reference>
<evidence type="ECO:0000313" key="1">
    <source>
        <dbReference type="EMBL" id="XIA16936.1"/>
    </source>
</evidence>
<evidence type="ECO:0000313" key="2">
    <source>
        <dbReference type="EMBL" id="XIA17090.1"/>
    </source>
</evidence>
<evidence type="ECO:0000313" key="3">
    <source>
        <dbReference type="EMBL" id="XIA18051.1"/>
    </source>
</evidence>
<dbReference type="RefSeq" id="WP_395117207.1">
    <property type="nucleotide sequence ID" value="NZ_CP170721.1"/>
</dbReference>
<dbReference type="EMBL" id="CP170721">
    <property type="protein sequence ID" value="XIA18051.1"/>
    <property type="molecule type" value="Genomic_DNA"/>
</dbReference>
<dbReference type="AlphaFoldDB" id="A0AB74UJW4"/>
<dbReference type="EMBL" id="CP170721">
    <property type="protein sequence ID" value="XIA16936.1"/>
    <property type="molecule type" value="Genomic_DNA"/>
</dbReference>
<accession>A0AB74UJW4</accession>
<name>A0AB74UJW4_9GAMM</name>
<protein>
    <submittedName>
        <fullName evidence="1">Imm50 family immunity protein</fullName>
    </submittedName>
</protein>
<organism evidence="1">
    <name type="scientific">Rhodanobacter sp. FW102-FHT14D07</name>
    <dbReference type="NCBI Taxonomy" id="3351462"/>
    <lineage>
        <taxon>Bacteria</taxon>
        <taxon>Pseudomonadati</taxon>
        <taxon>Pseudomonadota</taxon>
        <taxon>Gammaproteobacteria</taxon>
        <taxon>Lysobacterales</taxon>
        <taxon>Rhodanobacteraceae</taxon>
        <taxon>Rhodanobacter</taxon>
    </lineage>
</organism>
<proteinExistence type="predicted"/>
<sequence>MISHSDLVESIFGYWPNFADGHIELFSFEHPGIIKLRISYIDAELAKAAKISLQFTGVHNIALSEMFDGNYLDVLSISGESPLLVELEACSGLQGTFACASAEVTAVAPNPSFEADGAAAAQLKR</sequence>
<gene>
    <name evidence="1" type="ORF">ACFYG5_10135</name>
    <name evidence="2" type="ORF">ACFYG5_10980</name>
    <name evidence="3" type="ORF">ACFYG5_16020</name>
</gene>